<reference evidence="2" key="1">
    <citation type="submission" date="2020-10" db="EMBL/GenBank/DDBJ databases">
        <title>Genome sequence of the unusual species of purple photosynthetic bacteria, Phaeovibrio sulfidiphilus DSM 23193, type strain.</title>
        <authorList>
            <person name="Kyndt J.A."/>
            <person name="Meyer T.E."/>
        </authorList>
    </citation>
    <scope>NUCLEOTIDE SEQUENCE</scope>
    <source>
        <strain evidence="2">DSM 23193</strain>
    </source>
</reference>
<evidence type="ECO:0000256" key="1">
    <source>
        <dbReference type="SAM" id="MobiDB-lite"/>
    </source>
</evidence>
<dbReference type="RefSeq" id="WP_192534102.1">
    <property type="nucleotide sequence ID" value="NZ_JACZHT010000003.1"/>
</dbReference>
<feature type="compositionally biased region" description="Low complexity" evidence="1">
    <location>
        <begin position="254"/>
        <end position="314"/>
    </location>
</feature>
<accession>A0A8J7CPK5</accession>
<feature type="compositionally biased region" description="Low complexity" evidence="1">
    <location>
        <begin position="329"/>
        <end position="383"/>
    </location>
</feature>
<organism evidence="2 3">
    <name type="scientific">Phaeovibrio sulfidiphilus</name>
    <dbReference type="NCBI Taxonomy" id="1220600"/>
    <lineage>
        <taxon>Bacteria</taxon>
        <taxon>Pseudomonadati</taxon>
        <taxon>Pseudomonadota</taxon>
        <taxon>Alphaproteobacteria</taxon>
        <taxon>Rhodospirillales</taxon>
        <taxon>Rhodospirillaceae</taxon>
        <taxon>Phaeovibrio</taxon>
    </lineage>
</organism>
<protein>
    <submittedName>
        <fullName evidence="2">Tetratricopeptide repeat protein</fullName>
    </submittedName>
</protein>
<dbReference type="PROSITE" id="PS51257">
    <property type="entry name" value="PROKAR_LIPOPROTEIN"/>
    <property type="match status" value="1"/>
</dbReference>
<proteinExistence type="predicted"/>
<comment type="caution">
    <text evidence="2">The sequence shown here is derived from an EMBL/GenBank/DDBJ whole genome shotgun (WGS) entry which is preliminary data.</text>
</comment>
<sequence length="1237" mass="131941">MKRKEPVTKHLASGLVITALTSVAVACPDRPVLAQEVRAGAHPGYGRLVFDWKTPVTFKADVVSGTLVIQFDRPVTASLDALPSRLKDYIGPAKISPDRQTVTFPLKGEFRATTREIARAAVIDLSPASGSPAAADSAPAAAQTTNPRLIPVRTGAHKDFFRVVLDWPRTVPYTVETRDGALVARFESPGRVDLTQLNARLPEGLKGVSARQGDGALTLTFPLPAGNPVRHFRSGNSVALDLMAPGSAPAENTPNTENASNASEAAAGGPSGPASPATATANASGSAPATPAPQTGAPGTAPADATPAVTGPDPVTGRPPAVIPPAPAPAAAAGAKAPAATATGPANATDATAATAPATPEAIAPAPAPGATPGAPSPVGATAQPPAPRMATTGGILQAPAPGSGPDVEPPMPEAAPSTPVTEAVAAGAVPHDQFGPSTWAFHWDEPSSAAAFRRDSYVWVVFDKASSVDVEAFKGAFGDAVEFVQQVKLRSDVTALRMILEDGINPSFRRDGLTWILELTAQPLAPVSPLDVIAQEGQTPDTARLYIPVPGGGSVFEIFDPEDGTPFHVVCISPVGNGIGRTERYTDLTLDRTAQGIVVSPIREKLTVASTREGIVITADEGLVLSETTTAGAQALPGTVMGRDYRKVYDFPRWFGEKRDEPFPSRQNTFLSALVQDLLSSPAERSKANMDMAHFYLANGLGAEALGATHLLDSAVTRGFVDGAEAAALKGAALFLMGRDDEAIKSLSDPELDVDDDVRFWRSAAIARRNQDDATKEVKQFLAENSALIRDYPPGVRTPLALVAATAAIDIEDSRGASILLDLATAPKDNTTFDTAHLTYLEGRQQELLADYETARDTYRSVERMPSEKWYLQALRSRLTLEYDLGLIPVEDLIRGLEHIRYSWRGDELELGVLGQLKDLYLQNGDPGGALRVMRVATEYFPNSPKAAEYRDEMKTVFEDLYLNGGANALAPATAIALYDEFRILTPMDERGDQMISNLADMLARVDLLDQAALLLDHQLNTRLTTPGEERAKIGARLALLRLLGAQSEFEPERRARLARQALATIESSAYPAMPLALHEQRNRIAARALADLGQPDRAIALLEGDNSREAITLRTQINWKARNWKEVARNIARLVPVPARGETLSDDAALDVLDWATALYLAGDEPQLGLLRKRYRPALENTPVFEAFDLITSPGDYGRTNVVTLNQKVQQADRFGSYLSTYREKLVKEGLSSLN</sequence>
<evidence type="ECO:0000313" key="3">
    <source>
        <dbReference type="Proteomes" id="UP000631034"/>
    </source>
</evidence>
<dbReference type="AlphaFoldDB" id="A0A8J7CPK5"/>
<name>A0A8J7CPK5_9PROT</name>
<dbReference type="EMBL" id="JACZHT010000003">
    <property type="protein sequence ID" value="MBE1237097.1"/>
    <property type="molecule type" value="Genomic_DNA"/>
</dbReference>
<dbReference type="Proteomes" id="UP000631034">
    <property type="component" value="Unassembled WGS sequence"/>
</dbReference>
<gene>
    <name evidence="2" type="ORF">IHV25_05485</name>
</gene>
<keyword evidence="3" id="KW-1185">Reference proteome</keyword>
<evidence type="ECO:0000313" key="2">
    <source>
        <dbReference type="EMBL" id="MBE1237097.1"/>
    </source>
</evidence>
<feature type="region of interest" description="Disordered" evidence="1">
    <location>
        <begin position="243"/>
        <end position="421"/>
    </location>
</feature>